<evidence type="ECO:0000259" key="1">
    <source>
        <dbReference type="PROSITE" id="PS51186"/>
    </source>
</evidence>
<dbReference type="AlphaFoldDB" id="A0A2M8GG04"/>
<reference evidence="3" key="1">
    <citation type="submission" date="2017-09" db="EMBL/GenBank/DDBJ databases">
        <title>Depth-based differentiation of microbial function through sediment-hosted aquifers and enrichment of novel symbionts in the deep terrestrial subsurface.</title>
        <authorList>
            <person name="Probst A.J."/>
            <person name="Ladd B."/>
            <person name="Jarett J.K."/>
            <person name="Geller-Mcgrath D.E."/>
            <person name="Sieber C.M.K."/>
            <person name="Emerson J.B."/>
            <person name="Anantharaman K."/>
            <person name="Thomas B.C."/>
            <person name="Malmstrom R."/>
            <person name="Stieglmeier M."/>
            <person name="Klingl A."/>
            <person name="Woyke T."/>
            <person name="Ryan C.M."/>
            <person name="Banfield J.F."/>
        </authorList>
    </citation>
    <scope>NUCLEOTIDE SEQUENCE [LARGE SCALE GENOMIC DNA]</scope>
</reference>
<gene>
    <name evidence="2" type="ORF">CO010_03025</name>
</gene>
<accession>A0A2M8GG04</accession>
<dbReference type="PANTHER" id="PTHR43415">
    <property type="entry name" value="SPERMIDINE N(1)-ACETYLTRANSFERASE"/>
    <property type="match status" value="1"/>
</dbReference>
<feature type="domain" description="N-acetyltransferase" evidence="1">
    <location>
        <begin position="12"/>
        <end position="163"/>
    </location>
</feature>
<protein>
    <submittedName>
        <fullName evidence="2">N-acetyltransferase</fullName>
    </submittedName>
</protein>
<dbReference type="CDD" id="cd04301">
    <property type="entry name" value="NAT_SF"/>
    <property type="match status" value="1"/>
</dbReference>
<dbReference type="InterPro" id="IPR016181">
    <property type="entry name" value="Acyl_CoA_acyltransferase"/>
</dbReference>
<dbReference type="GO" id="GO:0016747">
    <property type="term" value="F:acyltransferase activity, transferring groups other than amino-acyl groups"/>
    <property type="evidence" value="ECO:0007669"/>
    <property type="project" value="InterPro"/>
</dbReference>
<dbReference type="InterPro" id="IPR000182">
    <property type="entry name" value="GNAT_dom"/>
</dbReference>
<name>A0A2M8GG04_9BACT</name>
<dbReference type="Gene3D" id="3.40.630.30">
    <property type="match status" value="1"/>
</dbReference>
<keyword evidence="2" id="KW-0808">Transferase</keyword>
<evidence type="ECO:0000313" key="2">
    <source>
        <dbReference type="EMBL" id="PJC76265.1"/>
    </source>
</evidence>
<dbReference type="Proteomes" id="UP000230384">
    <property type="component" value="Unassembled WGS sequence"/>
</dbReference>
<proteinExistence type="predicted"/>
<dbReference type="Pfam" id="PF13302">
    <property type="entry name" value="Acetyltransf_3"/>
    <property type="match status" value="1"/>
</dbReference>
<sequence>MRLISEAKQALVFLEPLNSEEREQIEVWDKDPEVSKYREVENFTETESKSIGFGIHDKTSSKLIGSIDISSINTKNNHAEIGMAIGDKSYWGKGYGTDSVKTVLNYCFSELGLNKVYLDVWEENRGAIGCYLKCGFKKDGALREHVFKNGKYHNKWIMSVLHEEWK</sequence>
<comment type="caution">
    <text evidence="2">The sequence shown here is derived from an EMBL/GenBank/DDBJ whole genome shotgun (WGS) entry which is preliminary data.</text>
</comment>
<organism evidence="2 3">
    <name type="scientific">Candidatus Shapirobacteria bacterium CG_4_8_14_3_um_filter_39_11</name>
    <dbReference type="NCBI Taxonomy" id="1974875"/>
    <lineage>
        <taxon>Bacteria</taxon>
        <taxon>Candidatus Shapironibacteriota</taxon>
    </lineage>
</organism>
<dbReference type="PROSITE" id="PS51186">
    <property type="entry name" value="GNAT"/>
    <property type="match status" value="1"/>
</dbReference>
<dbReference type="SUPFAM" id="SSF55729">
    <property type="entry name" value="Acyl-CoA N-acyltransferases (Nat)"/>
    <property type="match status" value="1"/>
</dbReference>
<dbReference type="PANTHER" id="PTHR43415:SF3">
    <property type="entry name" value="GNAT-FAMILY ACETYLTRANSFERASE"/>
    <property type="match status" value="1"/>
</dbReference>
<dbReference type="EMBL" id="PFQN01000046">
    <property type="protein sequence ID" value="PJC76265.1"/>
    <property type="molecule type" value="Genomic_DNA"/>
</dbReference>
<evidence type="ECO:0000313" key="3">
    <source>
        <dbReference type="Proteomes" id="UP000230384"/>
    </source>
</evidence>